<keyword evidence="2" id="KW-1185">Reference proteome</keyword>
<dbReference type="InParanoid" id="A0A7J7CRW4"/>
<gene>
    <name evidence="1" type="ORF">HS088_TW14G00890</name>
</gene>
<proteinExistence type="predicted"/>
<reference evidence="1 2" key="1">
    <citation type="journal article" date="2020" name="Nat. Commun.">
        <title>Genome of Tripterygium wilfordii and identification of cytochrome P450 involved in triptolide biosynthesis.</title>
        <authorList>
            <person name="Tu L."/>
            <person name="Su P."/>
            <person name="Zhang Z."/>
            <person name="Gao L."/>
            <person name="Wang J."/>
            <person name="Hu T."/>
            <person name="Zhou J."/>
            <person name="Zhang Y."/>
            <person name="Zhao Y."/>
            <person name="Liu Y."/>
            <person name="Song Y."/>
            <person name="Tong Y."/>
            <person name="Lu Y."/>
            <person name="Yang J."/>
            <person name="Xu C."/>
            <person name="Jia M."/>
            <person name="Peters R.J."/>
            <person name="Huang L."/>
            <person name="Gao W."/>
        </authorList>
    </citation>
    <scope>NUCLEOTIDE SEQUENCE [LARGE SCALE GENOMIC DNA]</scope>
    <source>
        <strain evidence="2">cv. XIE 37</strain>
        <tissue evidence="1">Leaf</tissue>
    </source>
</reference>
<protein>
    <submittedName>
        <fullName evidence="1">Pleckstrin y domain-containing family A member 8</fullName>
    </submittedName>
</protein>
<dbReference type="EMBL" id="JAAARO010000014">
    <property type="protein sequence ID" value="KAF5736738.1"/>
    <property type="molecule type" value="Genomic_DNA"/>
</dbReference>
<accession>A0A7J7CRW4</accession>
<evidence type="ECO:0000313" key="2">
    <source>
        <dbReference type="Proteomes" id="UP000593562"/>
    </source>
</evidence>
<dbReference type="Proteomes" id="UP000593562">
    <property type="component" value="Unassembled WGS sequence"/>
</dbReference>
<dbReference type="AlphaFoldDB" id="A0A7J7CRW4"/>
<evidence type="ECO:0000313" key="1">
    <source>
        <dbReference type="EMBL" id="KAF5736738.1"/>
    </source>
</evidence>
<organism evidence="1 2">
    <name type="scientific">Tripterygium wilfordii</name>
    <name type="common">Thunder God vine</name>
    <dbReference type="NCBI Taxonomy" id="458696"/>
    <lineage>
        <taxon>Eukaryota</taxon>
        <taxon>Viridiplantae</taxon>
        <taxon>Streptophyta</taxon>
        <taxon>Embryophyta</taxon>
        <taxon>Tracheophyta</taxon>
        <taxon>Spermatophyta</taxon>
        <taxon>Magnoliopsida</taxon>
        <taxon>eudicotyledons</taxon>
        <taxon>Gunneridae</taxon>
        <taxon>Pentapetalae</taxon>
        <taxon>rosids</taxon>
        <taxon>fabids</taxon>
        <taxon>Celastrales</taxon>
        <taxon>Celastraceae</taxon>
        <taxon>Tripterygium</taxon>
    </lineage>
</organism>
<sequence length="53" mass="5766">MEGTVFAAALGGMKHVKSEQGEMLTKPFLDVCKMILPVIVGGRCDSCLRRVKN</sequence>
<comment type="caution">
    <text evidence="1">The sequence shown here is derived from an EMBL/GenBank/DDBJ whole genome shotgun (WGS) entry which is preliminary data.</text>
</comment>
<name>A0A7J7CRW4_TRIWF</name>